<gene>
    <name evidence="3" type="ORF">RFM52_30790</name>
</gene>
<dbReference type="Pfam" id="PF13761">
    <property type="entry name" value="DUF4166"/>
    <property type="match status" value="1"/>
</dbReference>
<comment type="caution">
    <text evidence="3">The sequence shown here is derived from an EMBL/GenBank/DDBJ whole genome shotgun (WGS) entry which is preliminary data.</text>
</comment>
<protein>
    <submittedName>
        <fullName evidence="3">DUF4166 domain-containing protein</fullName>
    </submittedName>
</protein>
<dbReference type="InterPro" id="IPR036291">
    <property type="entry name" value="NAD(P)-bd_dom_sf"/>
</dbReference>
<dbReference type="Pfam" id="PF03435">
    <property type="entry name" value="Sacchrp_dh_NADP"/>
    <property type="match status" value="1"/>
</dbReference>
<keyword evidence="4" id="KW-1185">Reference proteome</keyword>
<evidence type="ECO:0000259" key="1">
    <source>
        <dbReference type="Pfam" id="PF03435"/>
    </source>
</evidence>
<name>A0ABU4YUL4_9HYPH</name>
<sequence>MKLLIVGGYGTFGGRIVQLLENEPRLELIIAGRSLAKAAAYCKGRGDTKARLAPAAFDRDGDLGAQLALAPDIVVDASGPFQAYGEGRYRLIEACIEARIHYLDLADGSEFVAGVAGFDAAARAAGILVLSGVSSFPVLTAGVVRRLSAGMARVDTIRGGIAPSPFAGVGENVIRAIASYAGRPVRLLRDGRPAEGYPLTEQMRYTIAPPGRVPVRNTLFSLVDVPDLRALQALWPEASTIWMGAGPVPEVLHRALIGLAWLARIGLIRSLSPLAPLMHWATNRLSWGEHRGGMFVAAEGADEAGKPIKRSWHLLAEGDDGPLIPSMAVAAIVRKALDGRMPAPGARAAVGDVELEDYEALFAGKTIHSGFRDDTGKGKALYPDLLGDAWKNLPAEIRAMHEGAVMAQGRASVERGDGLLSRLAARLIGFPPAGTDVAVKVRFDIDADGETWTRTFGTHGFSSRQFAGRGRSERLLCEGFGPLTFAMALVAGENRLSLVLRRWSLLGLPLPMWLCPRSNAYETVEDGRFRFHVEISHPLAGPIVRYRGWLEPVLAAGCREAQSGSAATATISMTISA</sequence>
<feature type="domain" description="Saccharopine dehydrogenase NADP binding" evidence="1">
    <location>
        <begin position="4"/>
        <end position="106"/>
    </location>
</feature>
<reference evidence="3 4" key="1">
    <citation type="submission" date="2023-08" db="EMBL/GenBank/DDBJ databases">
        <title>Implementing the SeqCode for naming new Mesorhizobium species isolated from Vachellia karroo root nodules.</title>
        <authorList>
            <person name="Van Lill M."/>
        </authorList>
    </citation>
    <scope>NUCLEOTIDE SEQUENCE [LARGE SCALE GENOMIC DNA]</scope>
    <source>
        <strain evidence="3 4">VK2B</strain>
    </source>
</reference>
<proteinExistence type="predicted"/>
<organism evidence="3 4">
    <name type="scientific">Mesorhizobium humile</name>
    <dbReference type="NCBI Taxonomy" id="3072313"/>
    <lineage>
        <taxon>Bacteria</taxon>
        <taxon>Pseudomonadati</taxon>
        <taxon>Pseudomonadota</taxon>
        <taxon>Alphaproteobacteria</taxon>
        <taxon>Hyphomicrobiales</taxon>
        <taxon>Phyllobacteriaceae</taxon>
        <taxon>Mesorhizobium</taxon>
    </lineage>
</organism>
<dbReference type="InterPro" id="IPR025311">
    <property type="entry name" value="DUF4166"/>
</dbReference>
<dbReference type="EMBL" id="JAVIIV010000034">
    <property type="protein sequence ID" value="MDX8489564.1"/>
    <property type="molecule type" value="Genomic_DNA"/>
</dbReference>
<evidence type="ECO:0000313" key="3">
    <source>
        <dbReference type="EMBL" id="MDX8489564.1"/>
    </source>
</evidence>
<dbReference type="RefSeq" id="WP_320293814.1">
    <property type="nucleotide sequence ID" value="NZ_JAVIIU010000002.1"/>
</dbReference>
<dbReference type="PANTHER" id="PTHR43796:SF2">
    <property type="entry name" value="CARBOXYNORSPERMIDINE SYNTHASE"/>
    <property type="match status" value="1"/>
</dbReference>
<dbReference type="Gene3D" id="3.40.50.720">
    <property type="entry name" value="NAD(P)-binding Rossmann-like Domain"/>
    <property type="match status" value="1"/>
</dbReference>
<feature type="domain" description="DUF4166" evidence="2">
    <location>
        <begin position="393"/>
        <end position="550"/>
    </location>
</feature>
<evidence type="ECO:0000259" key="2">
    <source>
        <dbReference type="Pfam" id="PF13761"/>
    </source>
</evidence>
<evidence type="ECO:0000313" key="4">
    <source>
        <dbReference type="Proteomes" id="UP001280156"/>
    </source>
</evidence>
<dbReference type="InterPro" id="IPR005097">
    <property type="entry name" value="Sacchrp_dh_NADP-bd"/>
</dbReference>
<dbReference type="PANTHER" id="PTHR43796">
    <property type="entry name" value="CARBOXYNORSPERMIDINE SYNTHASE"/>
    <property type="match status" value="1"/>
</dbReference>
<dbReference type="Proteomes" id="UP001280156">
    <property type="component" value="Unassembled WGS sequence"/>
</dbReference>
<accession>A0ABU4YUL4</accession>
<dbReference type="SUPFAM" id="SSF51735">
    <property type="entry name" value="NAD(P)-binding Rossmann-fold domains"/>
    <property type="match status" value="1"/>
</dbReference>